<reference evidence="1" key="1">
    <citation type="submission" date="2016-10" db="EMBL/GenBank/DDBJ databases">
        <authorList>
            <person name="de Groot N.N."/>
        </authorList>
    </citation>
    <scope>NUCLEOTIDE SEQUENCE</scope>
</reference>
<gene>
    <name evidence="1" type="ORF">MNB_SM-3-276</name>
</gene>
<name>A0A1W1D3M0_9ZZZZ</name>
<evidence type="ECO:0000313" key="1">
    <source>
        <dbReference type="EMBL" id="SFV75229.1"/>
    </source>
</evidence>
<accession>A0A1W1D3M0</accession>
<dbReference type="AlphaFoldDB" id="A0A1W1D3M0"/>
<proteinExistence type="predicted"/>
<dbReference type="EMBL" id="FPHP01000022">
    <property type="protein sequence ID" value="SFV75229.1"/>
    <property type="molecule type" value="Genomic_DNA"/>
</dbReference>
<protein>
    <submittedName>
        <fullName evidence="1">Uncharacterized protein</fullName>
    </submittedName>
</protein>
<organism evidence="1">
    <name type="scientific">hydrothermal vent metagenome</name>
    <dbReference type="NCBI Taxonomy" id="652676"/>
    <lineage>
        <taxon>unclassified sequences</taxon>
        <taxon>metagenomes</taxon>
        <taxon>ecological metagenomes</taxon>
    </lineage>
</organism>
<sequence length="280" mass="31967">MDYSEIYPEIEKEYQLAKEDINSYIETEMQKQMDDSKEQLTKDDGFLEWIFGWLTGYKMVWKKIKGYFGSDDNEVKMVSNKFKTDVINHRLLTTLTNIQDYSKKRIEDYYKNVVLSVNRHLNIQVAKLKENGYKKISIDTKTIPWGKYTVSGISDGVGLLELTGVTSISIISGKFIGAKVASLIGPKVLSIVTAKTATIVAGKVASLFTWIFAPLIDYGTNEAVKLYKYNDTKKSFENLLIDIYSTISQELKIENAELLDKVKKSIYQELNKKTIIKGEK</sequence>